<evidence type="ECO:0000256" key="2">
    <source>
        <dbReference type="ARBA" id="ARBA00023015"/>
    </source>
</evidence>
<feature type="region of interest" description="Disordered" evidence="7">
    <location>
        <begin position="101"/>
        <end position="122"/>
    </location>
</feature>
<evidence type="ECO:0000313" key="9">
    <source>
        <dbReference type="EMBL" id="CAE0242301.1"/>
    </source>
</evidence>
<dbReference type="GO" id="GO:0003677">
    <property type="term" value="F:DNA binding"/>
    <property type="evidence" value="ECO:0007669"/>
    <property type="project" value="UniProtKB-KW"/>
</dbReference>
<sequence>MPGEKFIQCEDIVELFNLPIAVAARKLDTCPTVLKKFCRRHGVVRWPYRKLKGLKWEDFTRKSVLETIFTKGIPTELDMKSLALKKKDNVKRKIPVHVQSVVSSPPTSASGSPTKASAPPPLMRDMPIGGRVDPPNMSALAPMHNPIFLNLLSMAYSLGTLQAVQYMKSSEGGTEPTAPNLPFGVVQSSASLLLNTAMRQQPLPPNEGAAGGGATTPPFNPPPLPAAATLQLLHYCNELTCAQPLPVPVPSPTVMPLTSAPTTPTAGTPLSPTEGATAATPTVTSSTGGVGGEKEESEGRSSGASAAVSSKK</sequence>
<gene>
    <name evidence="9" type="ORF">PBIL07802_LOCUS4465</name>
</gene>
<accession>A0A7S3CZZ5</accession>
<evidence type="ECO:0000256" key="3">
    <source>
        <dbReference type="ARBA" id="ARBA00023054"/>
    </source>
</evidence>
<dbReference type="AlphaFoldDB" id="A0A7S3CZZ5"/>
<proteinExistence type="predicted"/>
<protein>
    <recommendedName>
        <fullName evidence="8">RWP-RK domain-containing protein</fullName>
    </recommendedName>
</protein>
<feature type="compositionally biased region" description="Low complexity" evidence="7">
    <location>
        <begin position="256"/>
        <end position="287"/>
    </location>
</feature>
<feature type="compositionally biased region" description="Low complexity" evidence="7">
    <location>
        <begin position="300"/>
        <end position="312"/>
    </location>
</feature>
<keyword evidence="2" id="KW-0805">Transcription regulation</keyword>
<organism evidence="9">
    <name type="scientific">Palpitomonas bilix</name>
    <dbReference type="NCBI Taxonomy" id="652834"/>
    <lineage>
        <taxon>Eukaryota</taxon>
        <taxon>Eukaryota incertae sedis</taxon>
    </lineage>
</organism>
<reference evidence="9" key="1">
    <citation type="submission" date="2021-01" db="EMBL/GenBank/DDBJ databases">
        <authorList>
            <person name="Corre E."/>
            <person name="Pelletier E."/>
            <person name="Niang G."/>
            <person name="Scheremetjew M."/>
            <person name="Finn R."/>
            <person name="Kale V."/>
            <person name="Holt S."/>
            <person name="Cochrane G."/>
            <person name="Meng A."/>
            <person name="Brown T."/>
            <person name="Cohen L."/>
        </authorList>
    </citation>
    <scope>NUCLEOTIDE SEQUENCE</scope>
    <source>
        <strain evidence="9">NIES-2562</strain>
    </source>
</reference>
<keyword evidence="6" id="KW-0539">Nucleus</keyword>
<evidence type="ECO:0000256" key="4">
    <source>
        <dbReference type="ARBA" id="ARBA00023125"/>
    </source>
</evidence>
<comment type="function">
    <text evidence="1">Putative transcription factor.</text>
</comment>
<name>A0A7S3CZZ5_9EUKA</name>
<dbReference type="InterPro" id="IPR044607">
    <property type="entry name" value="RKD-like"/>
</dbReference>
<evidence type="ECO:0000256" key="5">
    <source>
        <dbReference type="ARBA" id="ARBA00023163"/>
    </source>
</evidence>
<dbReference type="EMBL" id="HBIB01007091">
    <property type="protein sequence ID" value="CAE0242301.1"/>
    <property type="molecule type" value="Transcribed_RNA"/>
</dbReference>
<evidence type="ECO:0000256" key="7">
    <source>
        <dbReference type="SAM" id="MobiDB-lite"/>
    </source>
</evidence>
<dbReference type="PANTHER" id="PTHR46373">
    <property type="entry name" value="PROTEIN RKD4"/>
    <property type="match status" value="1"/>
</dbReference>
<keyword evidence="3" id="KW-0175">Coiled coil</keyword>
<evidence type="ECO:0000259" key="8">
    <source>
        <dbReference type="PROSITE" id="PS51519"/>
    </source>
</evidence>
<dbReference type="PROSITE" id="PS51519">
    <property type="entry name" value="RWP_RK"/>
    <property type="match status" value="1"/>
</dbReference>
<evidence type="ECO:0000256" key="1">
    <source>
        <dbReference type="ARBA" id="ARBA00004049"/>
    </source>
</evidence>
<dbReference type="PANTHER" id="PTHR46373:SF5">
    <property type="entry name" value="RWP-RK DOMAIN PROTEIN"/>
    <property type="match status" value="1"/>
</dbReference>
<dbReference type="InterPro" id="IPR003035">
    <property type="entry name" value="RWP-RK_dom"/>
</dbReference>
<evidence type="ECO:0000256" key="6">
    <source>
        <dbReference type="ARBA" id="ARBA00023242"/>
    </source>
</evidence>
<feature type="domain" description="RWP-RK" evidence="8">
    <location>
        <begin position="1"/>
        <end position="76"/>
    </location>
</feature>
<feature type="compositionally biased region" description="Low complexity" evidence="7">
    <location>
        <begin position="101"/>
        <end position="117"/>
    </location>
</feature>
<feature type="region of interest" description="Disordered" evidence="7">
    <location>
        <begin position="253"/>
        <end position="312"/>
    </location>
</feature>
<dbReference type="GO" id="GO:0003700">
    <property type="term" value="F:DNA-binding transcription factor activity"/>
    <property type="evidence" value="ECO:0007669"/>
    <property type="project" value="InterPro"/>
</dbReference>
<keyword evidence="4" id="KW-0238">DNA-binding</keyword>
<keyword evidence="5" id="KW-0804">Transcription</keyword>
<dbReference type="Pfam" id="PF02042">
    <property type="entry name" value="RWP-RK"/>
    <property type="match status" value="1"/>
</dbReference>